<protein>
    <submittedName>
        <fullName evidence="4">Secreted protein</fullName>
    </submittedName>
</protein>
<name>A0A7I4YUT8_HAECO</name>
<organism evidence="3 4">
    <name type="scientific">Haemonchus contortus</name>
    <name type="common">Barber pole worm</name>
    <dbReference type="NCBI Taxonomy" id="6289"/>
    <lineage>
        <taxon>Eukaryota</taxon>
        <taxon>Metazoa</taxon>
        <taxon>Ecdysozoa</taxon>
        <taxon>Nematoda</taxon>
        <taxon>Chromadorea</taxon>
        <taxon>Rhabditida</taxon>
        <taxon>Rhabditina</taxon>
        <taxon>Rhabditomorpha</taxon>
        <taxon>Strongyloidea</taxon>
        <taxon>Trichostrongylidae</taxon>
        <taxon>Haemonchus</taxon>
    </lineage>
</organism>
<feature type="compositionally biased region" description="Basic and acidic residues" evidence="1">
    <location>
        <begin position="34"/>
        <end position="44"/>
    </location>
</feature>
<evidence type="ECO:0000313" key="3">
    <source>
        <dbReference type="Proteomes" id="UP000025227"/>
    </source>
</evidence>
<evidence type="ECO:0000256" key="2">
    <source>
        <dbReference type="SAM" id="SignalP"/>
    </source>
</evidence>
<feature type="chain" id="PRO_5029561611" evidence="2">
    <location>
        <begin position="21"/>
        <end position="111"/>
    </location>
</feature>
<accession>A0A7I4YUT8</accession>
<dbReference type="AlphaFoldDB" id="A0A7I4YUT8"/>
<sequence>MSSIFFIVLVAVVVVGNATASSRHKQTRGTADVQKTDKCEGRRDRSECPIHIANGFCSREGITDEQRTDMQIIPQEHLWIRQPNRTFNGALFYRMILDNARNRQSNKKGRM</sequence>
<feature type="region of interest" description="Disordered" evidence="1">
    <location>
        <begin position="21"/>
        <end position="44"/>
    </location>
</feature>
<proteinExistence type="predicted"/>
<evidence type="ECO:0000256" key="1">
    <source>
        <dbReference type="SAM" id="MobiDB-lite"/>
    </source>
</evidence>
<dbReference type="WBParaSite" id="HCON_00139910-00001">
    <property type="protein sequence ID" value="HCON_00139910-00001"/>
    <property type="gene ID" value="HCON_00139910"/>
</dbReference>
<reference evidence="4" key="1">
    <citation type="submission" date="2020-12" db="UniProtKB">
        <authorList>
            <consortium name="WormBaseParasite"/>
        </authorList>
    </citation>
    <scope>IDENTIFICATION</scope>
    <source>
        <strain evidence="4">MHco3</strain>
    </source>
</reference>
<dbReference type="Proteomes" id="UP000025227">
    <property type="component" value="Unplaced"/>
</dbReference>
<feature type="signal peptide" evidence="2">
    <location>
        <begin position="1"/>
        <end position="20"/>
    </location>
</feature>
<keyword evidence="3" id="KW-1185">Reference proteome</keyword>
<evidence type="ECO:0000313" key="4">
    <source>
        <dbReference type="WBParaSite" id="HCON_00139910-00001"/>
    </source>
</evidence>
<keyword evidence="2" id="KW-0732">Signal</keyword>